<keyword evidence="3" id="KW-1185">Reference proteome</keyword>
<evidence type="ECO:0000313" key="2">
    <source>
        <dbReference type="EMBL" id="KZP11194.1"/>
    </source>
</evidence>
<accession>A0A166A2M4</accession>
<organism evidence="2 3">
    <name type="scientific">Athelia psychrophila</name>
    <dbReference type="NCBI Taxonomy" id="1759441"/>
    <lineage>
        <taxon>Eukaryota</taxon>
        <taxon>Fungi</taxon>
        <taxon>Dikarya</taxon>
        <taxon>Basidiomycota</taxon>
        <taxon>Agaricomycotina</taxon>
        <taxon>Agaricomycetes</taxon>
        <taxon>Agaricomycetidae</taxon>
        <taxon>Atheliales</taxon>
        <taxon>Atheliaceae</taxon>
        <taxon>Athelia</taxon>
    </lineage>
</organism>
<name>A0A166A2M4_9AGAM</name>
<sequence length="100" mass="10425">MAQRTPAALPQHALPGPPSPLYARSAARIGCYLHLPASPTPETHPIVHNGRSYVRTPSSTQASPPAGYALPSWAGALFCAHPDPPTSLSSAYADIRICAA</sequence>
<reference evidence="2 3" key="1">
    <citation type="journal article" date="2016" name="Mol. Biol. Evol.">
        <title>Comparative Genomics of Early-Diverging Mushroom-Forming Fungi Provides Insights into the Origins of Lignocellulose Decay Capabilities.</title>
        <authorList>
            <person name="Nagy L.G."/>
            <person name="Riley R."/>
            <person name="Tritt A."/>
            <person name="Adam C."/>
            <person name="Daum C."/>
            <person name="Floudas D."/>
            <person name="Sun H."/>
            <person name="Yadav J.S."/>
            <person name="Pangilinan J."/>
            <person name="Larsson K.H."/>
            <person name="Matsuura K."/>
            <person name="Barry K."/>
            <person name="Labutti K."/>
            <person name="Kuo R."/>
            <person name="Ohm R.A."/>
            <person name="Bhattacharya S.S."/>
            <person name="Shirouzu T."/>
            <person name="Yoshinaga Y."/>
            <person name="Martin F.M."/>
            <person name="Grigoriev I.V."/>
            <person name="Hibbett D.S."/>
        </authorList>
    </citation>
    <scope>NUCLEOTIDE SEQUENCE [LARGE SCALE GENOMIC DNA]</scope>
    <source>
        <strain evidence="2 3">CBS 109695</strain>
    </source>
</reference>
<feature type="region of interest" description="Disordered" evidence="1">
    <location>
        <begin position="43"/>
        <end position="65"/>
    </location>
</feature>
<protein>
    <submittedName>
        <fullName evidence="2">Uncharacterized protein</fullName>
    </submittedName>
</protein>
<proteinExistence type="predicted"/>
<evidence type="ECO:0000256" key="1">
    <source>
        <dbReference type="SAM" id="MobiDB-lite"/>
    </source>
</evidence>
<evidence type="ECO:0000313" key="3">
    <source>
        <dbReference type="Proteomes" id="UP000076532"/>
    </source>
</evidence>
<dbReference type="Proteomes" id="UP000076532">
    <property type="component" value="Unassembled WGS sequence"/>
</dbReference>
<dbReference type="EMBL" id="KV417667">
    <property type="protein sequence ID" value="KZP11194.1"/>
    <property type="molecule type" value="Genomic_DNA"/>
</dbReference>
<dbReference type="AlphaFoldDB" id="A0A166A2M4"/>
<gene>
    <name evidence="2" type="ORF">FIBSPDRAFT_1050906</name>
</gene>